<dbReference type="VEuPathDB" id="FungiDB:PLEOSDRAFT_1099730"/>
<dbReference type="Proteomes" id="UP000027073">
    <property type="component" value="Unassembled WGS sequence"/>
</dbReference>
<dbReference type="HOGENOM" id="CLU_467774_0_0_1"/>
<keyword evidence="2" id="KW-0812">Transmembrane</keyword>
<feature type="region of interest" description="Disordered" evidence="1">
    <location>
        <begin position="340"/>
        <end position="368"/>
    </location>
</feature>
<evidence type="ECO:0000313" key="4">
    <source>
        <dbReference type="Proteomes" id="UP000027073"/>
    </source>
</evidence>
<feature type="transmembrane region" description="Helical" evidence="2">
    <location>
        <begin position="54"/>
        <end position="79"/>
    </location>
</feature>
<dbReference type="OrthoDB" id="10353635at2759"/>
<dbReference type="EMBL" id="KL198004">
    <property type="protein sequence ID" value="KDQ33772.1"/>
    <property type="molecule type" value="Genomic_DNA"/>
</dbReference>
<keyword evidence="2" id="KW-0472">Membrane</keyword>
<proteinExistence type="predicted"/>
<reference evidence="4" key="1">
    <citation type="journal article" date="2014" name="Proc. Natl. Acad. Sci. U.S.A.">
        <title>Extensive sampling of basidiomycete genomes demonstrates inadequacy of the white-rot/brown-rot paradigm for wood decay fungi.</title>
        <authorList>
            <person name="Riley R."/>
            <person name="Salamov A.A."/>
            <person name="Brown D.W."/>
            <person name="Nagy L.G."/>
            <person name="Floudas D."/>
            <person name="Held B.W."/>
            <person name="Levasseur A."/>
            <person name="Lombard V."/>
            <person name="Morin E."/>
            <person name="Otillar R."/>
            <person name="Lindquist E.A."/>
            <person name="Sun H."/>
            <person name="LaButti K.M."/>
            <person name="Schmutz J."/>
            <person name="Jabbour D."/>
            <person name="Luo H."/>
            <person name="Baker S.E."/>
            <person name="Pisabarro A.G."/>
            <person name="Walton J.D."/>
            <person name="Blanchette R.A."/>
            <person name="Henrissat B."/>
            <person name="Martin F."/>
            <person name="Cullen D."/>
            <person name="Hibbett D.S."/>
            <person name="Grigoriev I.V."/>
        </authorList>
    </citation>
    <scope>NUCLEOTIDE SEQUENCE [LARGE SCALE GENOMIC DNA]</scope>
    <source>
        <strain evidence="4">PC15</strain>
    </source>
</reference>
<name>A0A067PBJ9_PLEO1</name>
<accession>A0A067PBJ9</accession>
<dbReference type="InParanoid" id="A0A067PBJ9"/>
<feature type="region of interest" description="Disordered" evidence="1">
    <location>
        <begin position="557"/>
        <end position="577"/>
    </location>
</feature>
<feature type="compositionally biased region" description="Polar residues" evidence="1">
    <location>
        <begin position="557"/>
        <end position="574"/>
    </location>
</feature>
<organism evidence="3 4">
    <name type="scientific">Pleurotus ostreatus (strain PC15)</name>
    <name type="common">Oyster mushroom</name>
    <dbReference type="NCBI Taxonomy" id="1137138"/>
    <lineage>
        <taxon>Eukaryota</taxon>
        <taxon>Fungi</taxon>
        <taxon>Dikarya</taxon>
        <taxon>Basidiomycota</taxon>
        <taxon>Agaricomycotina</taxon>
        <taxon>Agaricomycetes</taxon>
        <taxon>Agaricomycetidae</taxon>
        <taxon>Agaricales</taxon>
        <taxon>Pleurotineae</taxon>
        <taxon>Pleurotaceae</taxon>
        <taxon>Pleurotus</taxon>
    </lineage>
</organism>
<dbReference type="AlphaFoldDB" id="A0A067PBJ9"/>
<sequence length="583" mass="64214">MLLITSVLAVLGVPLASLALWYANMLAIVLNLGPLLSAHGFDRKAARLASTLGHFLYCAALVLATTLIGILARLVLWVLSKGSRPSNTDLTMATYQRTSLGLVLPSNCLAVVLYRPPSSELVLRSRPLDSTFPTVLYWRCSLEMTLVSRCLVVVRYRSASLQLVSYEREVSCSTPVLWRASRRTSLCPRLGPYQTTALELVPSQHSWDVALWRDPPPAPIAPGKTIYAFEGPVYTESVVTFPIQPAIEPYFCKALVRHGPLDIFSSASARMSAPERTCLLAPCRVNQTDNPAPFDIYKGSVLAPYHLRRSLIPVDDIVPFFRNKWISGGPQSDDELYSFESEESEEESLLTPLSSPRGPRPDTGFTCSSPADNGVDWSIAEIFEPLSMELDLDLSFPPFDFNPPCDSISPHHHDSEPILEFEEGQYFDTPNIDSTVDELCTLFESFSLRASPPMSATPVLDAMSGQRFHTPILTIPIPAHPKPSADEECPLIAVDTRPTVLAHPPTLTKPKLKERRRLPISIEDLCSEFANMSVKAKASTSLELLVAAFSRWNLHSPNPTSPNHATPNHSTPSQAGLGIFSRI</sequence>
<gene>
    <name evidence="3" type="ORF">PLEOSDRAFT_1099730</name>
</gene>
<evidence type="ECO:0000256" key="2">
    <source>
        <dbReference type="SAM" id="Phobius"/>
    </source>
</evidence>
<keyword evidence="2" id="KW-1133">Transmembrane helix</keyword>
<protein>
    <submittedName>
        <fullName evidence="3">Uncharacterized protein</fullName>
    </submittedName>
</protein>
<evidence type="ECO:0000256" key="1">
    <source>
        <dbReference type="SAM" id="MobiDB-lite"/>
    </source>
</evidence>
<evidence type="ECO:0000313" key="3">
    <source>
        <dbReference type="EMBL" id="KDQ33772.1"/>
    </source>
</evidence>